<protein>
    <submittedName>
        <fullName evidence="2">DUF4488 domain-containing protein</fullName>
    </submittedName>
</protein>
<evidence type="ECO:0000313" key="3">
    <source>
        <dbReference type="Proteomes" id="UP000823865"/>
    </source>
</evidence>
<feature type="domain" description="DUF4488" evidence="1">
    <location>
        <begin position="30"/>
        <end position="144"/>
    </location>
</feature>
<dbReference type="Pfam" id="PF14869">
    <property type="entry name" value="DUF4488"/>
    <property type="match status" value="1"/>
</dbReference>
<dbReference type="Proteomes" id="UP000823865">
    <property type="component" value="Unassembled WGS sequence"/>
</dbReference>
<accession>A0A9E2P296</accession>
<dbReference type="InterPro" id="IPR027991">
    <property type="entry name" value="DUF4488"/>
</dbReference>
<name>A0A9E2P296_9BACT</name>
<gene>
    <name evidence="2" type="ORF">H9789_04270</name>
</gene>
<sequence length="151" mass="17215">MKKILYSLICLFCLAGQTYGQEPLYKSKGLVGIWNQLVPKQKDSLKTVLVPSGTFKIYNIDRTFLLMVNNGGGVCGITAYGTYEGRTPGELTEKLEFHAFSEPLNSGKSTSEIRYSIQDDNIMRLEYYNSDIKQWIPEIWVRVTPFSLKEK</sequence>
<reference evidence="2" key="2">
    <citation type="submission" date="2021-04" db="EMBL/GenBank/DDBJ databases">
        <authorList>
            <person name="Gilroy R."/>
        </authorList>
    </citation>
    <scope>NUCLEOTIDE SEQUENCE</scope>
    <source>
        <strain evidence="2">G3-2149</strain>
    </source>
</reference>
<comment type="caution">
    <text evidence="2">The sequence shown here is derived from an EMBL/GenBank/DDBJ whole genome shotgun (WGS) entry which is preliminary data.</text>
</comment>
<dbReference type="AlphaFoldDB" id="A0A9E2P296"/>
<evidence type="ECO:0000313" key="2">
    <source>
        <dbReference type="EMBL" id="MBU3853025.1"/>
    </source>
</evidence>
<dbReference type="Gene3D" id="2.40.128.490">
    <property type="entry name" value="Uncharacterised protein PF14869, DUF4488"/>
    <property type="match status" value="1"/>
</dbReference>
<organism evidence="2 3">
    <name type="scientific">Candidatus Paraprevotella stercoravium</name>
    <dbReference type="NCBI Taxonomy" id="2838725"/>
    <lineage>
        <taxon>Bacteria</taxon>
        <taxon>Pseudomonadati</taxon>
        <taxon>Bacteroidota</taxon>
        <taxon>Bacteroidia</taxon>
        <taxon>Bacteroidales</taxon>
        <taxon>Prevotellaceae</taxon>
        <taxon>Paraprevotella</taxon>
    </lineage>
</organism>
<reference evidence="2" key="1">
    <citation type="journal article" date="2021" name="PeerJ">
        <title>Extensive microbial diversity within the chicken gut microbiome revealed by metagenomics and culture.</title>
        <authorList>
            <person name="Gilroy R."/>
            <person name="Ravi A."/>
            <person name="Getino M."/>
            <person name="Pursley I."/>
            <person name="Horton D.L."/>
            <person name="Alikhan N.F."/>
            <person name="Baker D."/>
            <person name="Gharbi K."/>
            <person name="Hall N."/>
            <person name="Watson M."/>
            <person name="Adriaenssens E.M."/>
            <person name="Foster-Nyarko E."/>
            <person name="Jarju S."/>
            <person name="Secka A."/>
            <person name="Antonio M."/>
            <person name="Oren A."/>
            <person name="Chaudhuri R.R."/>
            <person name="La Ragione R."/>
            <person name="Hildebrand F."/>
            <person name="Pallen M.J."/>
        </authorList>
    </citation>
    <scope>NUCLEOTIDE SEQUENCE</scope>
    <source>
        <strain evidence="2">G3-2149</strain>
    </source>
</reference>
<proteinExistence type="predicted"/>
<dbReference type="EMBL" id="JAHLFU010000084">
    <property type="protein sequence ID" value="MBU3853025.1"/>
    <property type="molecule type" value="Genomic_DNA"/>
</dbReference>
<evidence type="ECO:0000259" key="1">
    <source>
        <dbReference type="Pfam" id="PF14869"/>
    </source>
</evidence>